<dbReference type="Gene3D" id="1.25.40.10">
    <property type="entry name" value="Tetratricopeptide repeat domain"/>
    <property type="match status" value="1"/>
</dbReference>
<dbReference type="Pfam" id="PF01381">
    <property type="entry name" value="HTH_3"/>
    <property type="match status" value="1"/>
</dbReference>
<name>A0ABX7VUG4_9BACI</name>
<evidence type="ECO:0000259" key="1">
    <source>
        <dbReference type="PROSITE" id="PS50943"/>
    </source>
</evidence>
<dbReference type="Proteomes" id="UP000665043">
    <property type="component" value="Chromosome"/>
</dbReference>
<dbReference type="InterPro" id="IPR011990">
    <property type="entry name" value="TPR-like_helical_dom_sf"/>
</dbReference>
<accession>A0ABX7VUG4</accession>
<gene>
    <name evidence="2" type="ORF">ERJ70_02215</name>
</gene>
<dbReference type="Gene3D" id="1.10.260.40">
    <property type="entry name" value="lambda repressor-like DNA-binding domains"/>
    <property type="match status" value="1"/>
</dbReference>
<dbReference type="InterPro" id="IPR001387">
    <property type="entry name" value="Cro/C1-type_HTH"/>
</dbReference>
<dbReference type="SMART" id="SM00028">
    <property type="entry name" value="TPR"/>
    <property type="match status" value="3"/>
</dbReference>
<organism evidence="2 3">
    <name type="scientific">Sediminibacillus dalangtanensis</name>
    <dbReference type="NCBI Taxonomy" id="2729421"/>
    <lineage>
        <taxon>Bacteria</taxon>
        <taxon>Bacillati</taxon>
        <taxon>Bacillota</taxon>
        <taxon>Bacilli</taxon>
        <taxon>Bacillales</taxon>
        <taxon>Bacillaceae</taxon>
        <taxon>Sediminibacillus</taxon>
    </lineage>
</organism>
<evidence type="ECO:0000313" key="2">
    <source>
        <dbReference type="EMBL" id="QTM98231.1"/>
    </source>
</evidence>
<sequence length="421" mass="50086">MEIGPFIKLHRIKQNMTQEELAEGIVSESYLSKIENRRTEPSADVINMLCTKLGVEVKSEEDTLLKEKCQEWFDMLFEVNSKEEITEKYQELQETIDNNYSHTQVLFEIHKIRYYLIMDEVNLALKQINNLKEVSNTFDNYQLYFWMKFKGNYNSVIEEFGQAIRLYKMAEEKANQIDISDDEAADLKYTMAVTFSKLRNTLEVIDYANKALEAYSKNYNFIRCAQCHILLGISYRRIRIYDKAIKNYNLAQHLAKLNKHDELIQLTNINLGHLYATRGETQKSIACFKDVLEQQGHLKMKDRLVVITSLMREYYLSQEYEKSREMLNQGLKLMKGIDKERFKLFDYEFETYTHALNNENEKFERVVIDSFIPYLKKQKDYASLIIYTNMVGKHFEDQKKYKLATKYYKLANYSYEQLIKI</sequence>
<evidence type="ECO:0000313" key="3">
    <source>
        <dbReference type="Proteomes" id="UP000665043"/>
    </source>
</evidence>
<feature type="domain" description="HTH cro/C1-type" evidence="1">
    <location>
        <begin position="7"/>
        <end position="64"/>
    </location>
</feature>
<dbReference type="SUPFAM" id="SSF48452">
    <property type="entry name" value="TPR-like"/>
    <property type="match status" value="1"/>
</dbReference>
<dbReference type="SUPFAM" id="SSF47413">
    <property type="entry name" value="lambda repressor-like DNA-binding domains"/>
    <property type="match status" value="1"/>
</dbReference>
<dbReference type="EMBL" id="CP046956">
    <property type="protein sequence ID" value="QTM98231.1"/>
    <property type="molecule type" value="Genomic_DNA"/>
</dbReference>
<dbReference type="SMART" id="SM00530">
    <property type="entry name" value="HTH_XRE"/>
    <property type="match status" value="1"/>
</dbReference>
<dbReference type="InterPro" id="IPR010982">
    <property type="entry name" value="Lambda_DNA-bd_dom_sf"/>
</dbReference>
<dbReference type="InterPro" id="IPR019734">
    <property type="entry name" value="TPR_rpt"/>
</dbReference>
<dbReference type="PROSITE" id="PS50943">
    <property type="entry name" value="HTH_CROC1"/>
    <property type="match status" value="1"/>
</dbReference>
<protein>
    <submittedName>
        <fullName evidence="2">Helix-turn-helix domain-containing protein</fullName>
    </submittedName>
</protein>
<dbReference type="RefSeq" id="WP_209366858.1">
    <property type="nucleotide sequence ID" value="NZ_CP046956.1"/>
</dbReference>
<proteinExistence type="predicted"/>
<dbReference type="CDD" id="cd00093">
    <property type="entry name" value="HTH_XRE"/>
    <property type="match status" value="1"/>
</dbReference>
<reference evidence="2 3" key="1">
    <citation type="submission" date="2019-12" db="EMBL/GenBank/DDBJ databases">
        <title>The whole genome sequencing of a strain isolated from a Mars analog, Dalangtan Playa.</title>
        <authorList>
            <person name="Huang T."/>
        </authorList>
    </citation>
    <scope>NUCLEOTIDE SEQUENCE [LARGE SCALE GENOMIC DNA]</scope>
    <source>
        <strain evidence="2 3">DP4-553-S</strain>
    </source>
</reference>
<keyword evidence="3" id="KW-1185">Reference proteome</keyword>